<keyword evidence="1" id="KW-0732">Signal</keyword>
<feature type="chain" id="PRO_5020614120" description="DUF7872 domain-containing protein" evidence="1">
    <location>
        <begin position="21"/>
        <end position="464"/>
    </location>
</feature>
<name>A0A4R8QNL5_COLTR</name>
<evidence type="ECO:0000259" key="2">
    <source>
        <dbReference type="Pfam" id="PF25278"/>
    </source>
</evidence>
<keyword evidence="4" id="KW-1185">Reference proteome</keyword>
<dbReference type="PANTHER" id="PTHR33339">
    <property type="entry name" value="LYSM DOMAIN-CONTAINING PROTEIN"/>
    <property type="match status" value="1"/>
</dbReference>
<gene>
    <name evidence="3" type="ORF">CTRI78_v010214</name>
</gene>
<evidence type="ECO:0000256" key="1">
    <source>
        <dbReference type="SAM" id="SignalP"/>
    </source>
</evidence>
<sequence length="464" mass="50967">MRFQYIITTCAALIITYTNAAPLANVEDLVGDGDIPLLDSRQATCPTDELSSKTWIDKGVDAFLANASQHYIQYPTNNIQALGAYLGAPNFFCGVGEYCNAGQPCTPVTLPGWYALMGIQGWNNYVNNLNQAITYTAAILGLKLSKLVSDLWPKPKDNITPMKMTISWINGILTAFPITAAVTMATAKTVAAAAAAAAAAGKAASKVTPGLVAGSTAGLAMGGNIIANGMMIPPSAGEPHVRWTAIADQMGTVIDAYKQSIGEYAGKIIDAPINEPQWGINSVLKDGKYLVRDSNFTQNDIDNWMYQTIHVNAMGLILQAQNVFIYRVFNLTSCEEGHYSSAFYCKRAPNGSWTKYRLQKMGSDDRVPEHKLATKLQQTYNMTKEDIFVGPSTCLEENDYEQLVNPWENMAPDGMLFDPLTTCNFNLQVCTVDAADRNLYGKDEFMYYDNQSDWECELQGLHWY</sequence>
<reference evidence="3 4" key="1">
    <citation type="submission" date="2018-12" db="EMBL/GenBank/DDBJ databases">
        <title>Genome sequence and assembly of Colletotrichum trifolii.</title>
        <authorList>
            <person name="Gan P."/>
            <person name="Shirasu K."/>
        </authorList>
    </citation>
    <scope>NUCLEOTIDE SEQUENCE [LARGE SCALE GENOMIC DNA]</scope>
    <source>
        <strain evidence="3 4">543-2</strain>
    </source>
</reference>
<evidence type="ECO:0000313" key="4">
    <source>
        <dbReference type="Proteomes" id="UP000295703"/>
    </source>
</evidence>
<accession>A0A4R8QNL5</accession>
<feature type="signal peptide" evidence="1">
    <location>
        <begin position="1"/>
        <end position="20"/>
    </location>
</feature>
<proteinExistence type="predicted"/>
<dbReference type="STRING" id="5466.A0A4R8QNL5"/>
<dbReference type="AlphaFoldDB" id="A0A4R8QNL5"/>
<feature type="domain" description="DUF7872" evidence="2">
    <location>
        <begin position="236"/>
        <end position="434"/>
    </location>
</feature>
<protein>
    <recommendedName>
        <fullName evidence="2">DUF7872 domain-containing protein</fullName>
    </recommendedName>
</protein>
<dbReference type="InterPro" id="IPR057194">
    <property type="entry name" value="DUF7872"/>
</dbReference>
<comment type="caution">
    <text evidence="3">The sequence shown here is derived from an EMBL/GenBank/DDBJ whole genome shotgun (WGS) entry which is preliminary data.</text>
</comment>
<organism evidence="3 4">
    <name type="scientific">Colletotrichum trifolii</name>
    <dbReference type="NCBI Taxonomy" id="5466"/>
    <lineage>
        <taxon>Eukaryota</taxon>
        <taxon>Fungi</taxon>
        <taxon>Dikarya</taxon>
        <taxon>Ascomycota</taxon>
        <taxon>Pezizomycotina</taxon>
        <taxon>Sordariomycetes</taxon>
        <taxon>Hypocreomycetidae</taxon>
        <taxon>Glomerellales</taxon>
        <taxon>Glomerellaceae</taxon>
        <taxon>Colletotrichum</taxon>
        <taxon>Colletotrichum orbiculare species complex</taxon>
    </lineage>
</organism>
<dbReference type="PANTHER" id="PTHR33339:SF1">
    <property type="entry name" value="LYSM DOMAIN-CONTAINING PROTEIN"/>
    <property type="match status" value="1"/>
</dbReference>
<evidence type="ECO:0000313" key="3">
    <source>
        <dbReference type="EMBL" id="TDZ40698.1"/>
    </source>
</evidence>
<dbReference type="EMBL" id="RYZW01000156">
    <property type="protein sequence ID" value="TDZ40698.1"/>
    <property type="molecule type" value="Genomic_DNA"/>
</dbReference>
<dbReference type="Pfam" id="PF25278">
    <property type="entry name" value="DUF7872"/>
    <property type="match status" value="1"/>
</dbReference>
<dbReference type="Proteomes" id="UP000295703">
    <property type="component" value="Unassembled WGS sequence"/>
</dbReference>